<protein>
    <submittedName>
        <fullName evidence="4">Hydroxymethylglutaryl-CoA synthase, cytoplasmic</fullName>
    </submittedName>
</protein>
<evidence type="ECO:0000256" key="1">
    <source>
        <dbReference type="ARBA" id="ARBA00022548"/>
    </source>
</evidence>
<sequence>MENSPYSGYLSALDRCYSVYYRKIHAQWQKEGNKKDFTLNGLGFMLFYSPYYKLVRKSLARMLLSELLNDQNRDKNSISSGPDAFGDVKLENTSFDRDAEKVFTKASSELFNQKTKASLLVSNQNRDMYTSSVDGSFASVLARYSPQQPARKDWRVLLWFWFGRHPIRPYKMPHRGLLLIKQQQVYVISNQGLTQKLV</sequence>
<evidence type="ECO:0000313" key="5">
    <source>
        <dbReference type="Proteomes" id="UP000010552"/>
    </source>
</evidence>
<keyword evidence="1" id="KW-0153">Cholesterol metabolism</keyword>
<accession>L5KFZ1</accession>
<keyword evidence="5" id="KW-1185">Reference proteome</keyword>
<reference evidence="5" key="1">
    <citation type="journal article" date="2013" name="Science">
        <title>Comparative analysis of bat genomes provides insight into the evolution of flight and immunity.</title>
        <authorList>
            <person name="Zhang G."/>
            <person name="Cowled C."/>
            <person name="Shi Z."/>
            <person name="Huang Z."/>
            <person name="Bishop-Lilly K.A."/>
            <person name="Fang X."/>
            <person name="Wynne J.W."/>
            <person name="Xiong Z."/>
            <person name="Baker M.L."/>
            <person name="Zhao W."/>
            <person name="Tachedjian M."/>
            <person name="Zhu Y."/>
            <person name="Zhou P."/>
            <person name="Jiang X."/>
            <person name="Ng J."/>
            <person name="Yang L."/>
            <person name="Wu L."/>
            <person name="Xiao J."/>
            <person name="Feng Y."/>
            <person name="Chen Y."/>
            <person name="Sun X."/>
            <person name="Zhang Y."/>
            <person name="Marsh G.A."/>
            <person name="Crameri G."/>
            <person name="Broder C.C."/>
            <person name="Frey K.G."/>
            <person name="Wang L.F."/>
            <person name="Wang J."/>
        </authorList>
    </citation>
    <scope>NUCLEOTIDE SEQUENCE [LARGE SCALE GENOMIC DNA]</scope>
</reference>
<dbReference type="Proteomes" id="UP000010552">
    <property type="component" value="Unassembled WGS sequence"/>
</dbReference>
<proteinExistence type="predicted"/>
<evidence type="ECO:0000256" key="2">
    <source>
        <dbReference type="ARBA" id="ARBA00022679"/>
    </source>
</evidence>
<keyword evidence="2" id="KW-0808">Transferase</keyword>
<dbReference type="SUPFAM" id="SSF53901">
    <property type="entry name" value="Thiolase-like"/>
    <property type="match status" value="1"/>
</dbReference>
<keyword evidence="1" id="KW-1207">Sterol metabolism</keyword>
<evidence type="ECO:0000313" key="4">
    <source>
        <dbReference type="EMBL" id="ELK10614.1"/>
    </source>
</evidence>
<keyword evidence="1" id="KW-0753">Steroid metabolism</keyword>
<organism evidence="4 5">
    <name type="scientific">Pteropus alecto</name>
    <name type="common">Black flying fox</name>
    <dbReference type="NCBI Taxonomy" id="9402"/>
    <lineage>
        <taxon>Eukaryota</taxon>
        <taxon>Metazoa</taxon>
        <taxon>Chordata</taxon>
        <taxon>Craniata</taxon>
        <taxon>Vertebrata</taxon>
        <taxon>Euteleostomi</taxon>
        <taxon>Mammalia</taxon>
        <taxon>Eutheria</taxon>
        <taxon>Laurasiatheria</taxon>
        <taxon>Chiroptera</taxon>
        <taxon>Yinpterochiroptera</taxon>
        <taxon>Pteropodoidea</taxon>
        <taxon>Pteropodidae</taxon>
        <taxon>Pteropodinae</taxon>
        <taxon>Pteropus</taxon>
    </lineage>
</organism>
<dbReference type="AlphaFoldDB" id="L5KFZ1"/>
<dbReference type="PANTHER" id="PTHR43323:SF4">
    <property type="entry name" value="HYDROXYMETHYLGLUTARYL-COA SYNTHASE, CYTOPLASMIC"/>
    <property type="match status" value="1"/>
</dbReference>
<dbReference type="GO" id="GO:0006084">
    <property type="term" value="P:acetyl-CoA metabolic process"/>
    <property type="evidence" value="ECO:0007669"/>
    <property type="project" value="InterPro"/>
</dbReference>
<name>L5KFZ1_PTEAL</name>
<dbReference type="GO" id="GO:0008203">
    <property type="term" value="P:cholesterol metabolic process"/>
    <property type="evidence" value="ECO:0007669"/>
    <property type="project" value="UniProtKB-KW"/>
</dbReference>
<gene>
    <name evidence="4" type="ORF">PAL_GLEAN10006199</name>
</gene>
<evidence type="ECO:0000259" key="3">
    <source>
        <dbReference type="Pfam" id="PF08540"/>
    </source>
</evidence>
<dbReference type="PANTHER" id="PTHR43323">
    <property type="entry name" value="3-HYDROXY-3-METHYLGLUTARYL COENZYME A SYNTHASE"/>
    <property type="match status" value="1"/>
</dbReference>
<dbReference type="Gene3D" id="3.40.47.10">
    <property type="match status" value="1"/>
</dbReference>
<dbReference type="STRING" id="9402.L5KFZ1"/>
<keyword evidence="1" id="KW-0443">Lipid metabolism</keyword>
<feature type="domain" description="Hydroxymethylglutaryl-coenzyme A synthase C-terminal" evidence="3">
    <location>
        <begin position="7"/>
        <end position="152"/>
    </location>
</feature>
<dbReference type="InParanoid" id="L5KFZ1"/>
<dbReference type="GO" id="GO:0010142">
    <property type="term" value="P:farnesyl diphosphate biosynthetic process, mevalonate pathway"/>
    <property type="evidence" value="ECO:0007669"/>
    <property type="project" value="InterPro"/>
</dbReference>
<dbReference type="Pfam" id="PF08540">
    <property type="entry name" value="HMG_CoA_synt_C"/>
    <property type="match status" value="1"/>
</dbReference>
<dbReference type="GO" id="GO:0004421">
    <property type="term" value="F:hydroxymethylglutaryl-CoA synthase activity"/>
    <property type="evidence" value="ECO:0007669"/>
    <property type="project" value="InterPro"/>
</dbReference>
<dbReference type="InterPro" id="IPR016039">
    <property type="entry name" value="Thiolase-like"/>
</dbReference>
<dbReference type="EMBL" id="KB030717">
    <property type="protein sequence ID" value="ELK10614.1"/>
    <property type="molecule type" value="Genomic_DNA"/>
</dbReference>
<dbReference type="InterPro" id="IPR013746">
    <property type="entry name" value="HMG_CoA_synt_C_dom"/>
</dbReference>